<evidence type="ECO:0000256" key="4">
    <source>
        <dbReference type="ARBA" id="ARBA00022475"/>
    </source>
</evidence>
<evidence type="ECO:0000256" key="2">
    <source>
        <dbReference type="ARBA" id="ARBA00006236"/>
    </source>
</evidence>
<feature type="domain" description="Major facilitator superfamily (MFS) profile" evidence="9">
    <location>
        <begin position="1"/>
        <end position="398"/>
    </location>
</feature>
<dbReference type="SUPFAM" id="SSF103473">
    <property type="entry name" value="MFS general substrate transporter"/>
    <property type="match status" value="1"/>
</dbReference>
<comment type="subcellular location">
    <subcellularLocation>
        <location evidence="8">Cell inner membrane</location>
        <topology evidence="8">Multi-pass membrane protein</topology>
    </subcellularLocation>
    <subcellularLocation>
        <location evidence="1">Cell membrane</location>
        <topology evidence="1">Multi-pass membrane protein</topology>
    </subcellularLocation>
</comment>
<feature type="transmembrane region" description="Helical" evidence="8">
    <location>
        <begin position="253"/>
        <end position="271"/>
    </location>
</feature>
<dbReference type="GO" id="GO:0042910">
    <property type="term" value="F:xenobiotic transmembrane transporter activity"/>
    <property type="evidence" value="ECO:0007669"/>
    <property type="project" value="InterPro"/>
</dbReference>
<feature type="transmembrane region" description="Helical" evidence="8">
    <location>
        <begin position="104"/>
        <end position="125"/>
    </location>
</feature>
<comment type="caution">
    <text evidence="10">The sequence shown here is derived from an EMBL/GenBank/DDBJ whole genome shotgun (WGS) entry which is preliminary data.</text>
</comment>
<feature type="transmembrane region" description="Helical" evidence="8">
    <location>
        <begin position="313"/>
        <end position="338"/>
    </location>
</feature>
<keyword evidence="3 8" id="KW-0813">Transport</keyword>
<organism evidence="10 11">
    <name type="scientific">Candidatus Accumulibacter meliphilus</name>
    <dbReference type="NCBI Taxonomy" id="2211374"/>
    <lineage>
        <taxon>Bacteria</taxon>
        <taxon>Pseudomonadati</taxon>
        <taxon>Pseudomonadota</taxon>
        <taxon>Betaproteobacteria</taxon>
        <taxon>Candidatus Accumulibacter</taxon>
    </lineage>
</organism>
<gene>
    <name evidence="10" type="ORF">DVS81_10395</name>
</gene>
<feature type="transmembrane region" description="Helical" evidence="8">
    <location>
        <begin position="137"/>
        <end position="159"/>
    </location>
</feature>
<keyword evidence="4" id="KW-1003">Cell membrane</keyword>
<dbReference type="GO" id="GO:0015385">
    <property type="term" value="F:sodium:proton antiporter activity"/>
    <property type="evidence" value="ECO:0007669"/>
    <property type="project" value="TreeGrafter"/>
</dbReference>
<reference evidence="10 11" key="1">
    <citation type="submission" date="2018-05" db="EMBL/GenBank/DDBJ databases">
        <title>Integrated omic analyses show evidence that a Ca. Accumulibacter phosphatis strain performs denitrification under micro-aerobic conditions.</title>
        <authorList>
            <person name="Camejo P.Y."/>
            <person name="Katherine M.D."/>
            <person name="Daniel N.R."/>
        </authorList>
    </citation>
    <scope>NUCLEOTIDE SEQUENCE [LARGE SCALE GENOMIC DNA]</scope>
    <source>
        <strain evidence="10">UW-LDO-IC</strain>
    </source>
</reference>
<keyword evidence="6 8" id="KW-1133">Transmembrane helix</keyword>
<evidence type="ECO:0000256" key="3">
    <source>
        <dbReference type="ARBA" id="ARBA00022448"/>
    </source>
</evidence>
<evidence type="ECO:0000256" key="5">
    <source>
        <dbReference type="ARBA" id="ARBA00022692"/>
    </source>
</evidence>
<evidence type="ECO:0000256" key="8">
    <source>
        <dbReference type="RuleBase" id="RU365088"/>
    </source>
</evidence>
<keyword evidence="5 8" id="KW-0812">Transmembrane</keyword>
<dbReference type="NCBIfam" id="TIGR00710">
    <property type="entry name" value="efflux_Bcr_CflA"/>
    <property type="match status" value="1"/>
</dbReference>
<dbReference type="GO" id="GO:1990961">
    <property type="term" value="P:xenobiotic detoxification by transmembrane export across the plasma membrane"/>
    <property type="evidence" value="ECO:0007669"/>
    <property type="project" value="InterPro"/>
</dbReference>
<dbReference type="PANTHER" id="PTHR23502:SF132">
    <property type="entry name" value="POLYAMINE TRANSPORTER 2-RELATED"/>
    <property type="match status" value="1"/>
</dbReference>
<keyword evidence="7 8" id="KW-0472">Membrane</keyword>
<evidence type="ECO:0000256" key="7">
    <source>
        <dbReference type="ARBA" id="ARBA00023136"/>
    </source>
</evidence>
<comment type="caution">
    <text evidence="8">Lacks conserved residue(s) required for the propagation of feature annotation.</text>
</comment>
<dbReference type="CDD" id="cd17320">
    <property type="entry name" value="MFS_MdfA_MDR_like"/>
    <property type="match status" value="1"/>
</dbReference>
<sequence length="473" mass="50762">MLDSETLPAQRGIGSVLAALATLGPFSIDTYLPSFGDIAQSLLATPQEVQQTLTAFLLPFALMTLWYGPISDALGRRRVILVAVALFALASLGCIFATRIEQLWLLRAVQGMTAGAGMVVGRAIVGDLYHGARAQRLMAQIMIMFALAPVIAPVIGGWLQTWFGWRAVFALLVVLSVALWLACWNFLPETLPAHRRQSLRVDYLAKAYRGVLSSPSFLLICGALAFNFVAFFIYVLSAPVFLVRHLGVSETGFLWLFGPAMGGLVLGAGLSRALAKRCSRARTIVAGYLIMGLAATLNLGWNLDGAAALPWSVLPLFVFTLGMSLQLPSLTLLALDMFPNQRGLAASCQAFVQAAVNALAAALIVPVLCESTLSLALGMAGLSLLGAAATATHYRRSIGEALGDLCQITTHLACRFARLLGYDNSYRVRLCACCRALKTTENPQQSGTFFSGNRLICSVGKRFPWQKGSGRVK</sequence>
<dbReference type="Proteomes" id="UP000253831">
    <property type="component" value="Unassembled WGS sequence"/>
</dbReference>
<evidence type="ECO:0000313" key="11">
    <source>
        <dbReference type="Proteomes" id="UP000253831"/>
    </source>
</evidence>
<name>A0A369XKW6_9PROT</name>
<keyword evidence="8" id="KW-0997">Cell inner membrane</keyword>
<dbReference type="PANTHER" id="PTHR23502">
    <property type="entry name" value="MAJOR FACILITATOR SUPERFAMILY"/>
    <property type="match status" value="1"/>
</dbReference>
<feature type="transmembrane region" description="Helical" evidence="8">
    <location>
        <begin position="165"/>
        <end position="187"/>
    </location>
</feature>
<evidence type="ECO:0000313" key="10">
    <source>
        <dbReference type="EMBL" id="RDE50574.1"/>
    </source>
</evidence>
<dbReference type="InterPro" id="IPR011701">
    <property type="entry name" value="MFS"/>
</dbReference>
<feature type="transmembrane region" description="Helical" evidence="8">
    <location>
        <begin position="48"/>
        <end position="67"/>
    </location>
</feature>
<dbReference type="AlphaFoldDB" id="A0A369XKW6"/>
<protein>
    <recommendedName>
        <fullName evidence="8">Bcr/CflA family efflux transporter</fullName>
    </recommendedName>
</protein>
<dbReference type="EMBL" id="QPGA01000017">
    <property type="protein sequence ID" value="RDE50574.1"/>
    <property type="molecule type" value="Genomic_DNA"/>
</dbReference>
<evidence type="ECO:0000256" key="6">
    <source>
        <dbReference type="ARBA" id="ARBA00022989"/>
    </source>
</evidence>
<feature type="transmembrane region" description="Helical" evidence="8">
    <location>
        <begin position="283"/>
        <end position="301"/>
    </location>
</feature>
<evidence type="ECO:0000259" key="9">
    <source>
        <dbReference type="PROSITE" id="PS50850"/>
    </source>
</evidence>
<dbReference type="GO" id="GO:0005886">
    <property type="term" value="C:plasma membrane"/>
    <property type="evidence" value="ECO:0007669"/>
    <property type="project" value="UniProtKB-SubCell"/>
</dbReference>
<dbReference type="InterPro" id="IPR020846">
    <property type="entry name" value="MFS_dom"/>
</dbReference>
<dbReference type="InterPro" id="IPR004812">
    <property type="entry name" value="Efflux_drug-R_Bcr/CmlA"/>
</dbReference>
<feature type="transmembrane region" description="Helical" evidence="8">
    <location>
        <begin position="217"/>
        <end position="241"/>
    </location>
</feature>
<dbReference type="Pfam" id="PF07690">
    <property type="entry name" value="MFS_1"/>
    <property type="match status" value="1"/>
</dbReference>
<feature type="transmembrane region" description="Helical" evidence="8">
    <location>
        <begin position="12"/>
        <end position="28"/>
    </location>
</feature>
<dbReference type="Gene3D" id="1.20.1720.10">
    <property type="entry name" value="Multidrug resistance protein D"/>
    <property type="match status" value="1"/>
</dbReference>
<dbReference type="InterPro" id="IPR036259">
    <property type="entry name" value="MFS_trans_sf"/>
</dbReference>
<feature type="transmembrane region" description="Helical" evidence="8">
    <location>
        <begin position="350"/>
        <end position="368"/>
    </location>
</feature>
<feature type="transmembrane region" description="Helical" evidence="8">
    <location>
        <begin position="79"/>
        <end position="98"/>
    </location>
</feature>
<dbReference type="PROSITE" id="PS50850">
    <property type="entry name" value="MFS"/>
    <property type="match status" value="1"/>
</dbReference>
<evidence type="ECO:0000256" key="1">
    <source>
        <dbReference type="ARBA" id="ARBA00004651"/>
    </source>
</evidence>
<comment type="similarity">
    <text evidence="2 8">Belongs to the major facilitator superfamily. Bcr/CmlA family.</text>
</comment>
<accession>A0A369XKW6</accession>
<proteinExistence type="inferred from homology"/>